<reference evidence="14" key="1">
    <citation type="journal article" date="2023" name="Science">
        <title>Genome structures resolve the early diversification of teleost fishes.</title>
        <authorList>
            <person name="Parey E."/>
            <person name="Louis A."/>
            <person name="Montfort J."/>
            <person name="Bouchez O."/>
            <person name="Roques C."/>
            <person name="Iampietro C."/>
            <person name="Lluch J."/>
            <person name="Castinel A."/>
            <person name="Donnadieu C."/>
            <person name="Desvignes T."/>
            <person name="Floi Bucao C."/>
            <person name="Jouanno E."/>
            <person name="Wen M."/>
            <person name="Mejri S."/>
            <person name="Dirks R."/>
            <person name="Jansen H."/>
            <person name="Henkel C."/>
            <person name="Chen W.J."/>
            <person name="Zahm M."/>
            <person name="Cabau C."/>
            <person name="Klopp C."/>
            <person name="Thompson A.W."/>
            <person name="Robinson-Rechavi M."/>
            <person name="Braasch I."/>
            <person name="Lecointre G."/>
            <person name="Bobe J."/>
            <person name="Postlethwait J.H."/>
            <person name="Berthelot C."/>
            <person name="Roest Crollius H."/>
            <person name="Guiguen Y."/>
        </authorList>
    </citation>
    <scope>NUCLEOTIDE SEQUENCE</scope>
    <source>
        <strain evidence="14">WJC10195</strain>
    </source>
</reference>
<dbReference type="InterPro" id="IPR003599">
    <property type="entry name" value="Ig_sub"/>
</dbReference>
<evidence type="ECO:0000256" key="9">
    <source>
        <dbReference type="ARBA" id="ARBA00023180"/>
    </source>
</evidence>
<evidence type="ECO:0000256" key="7">
    <source>
        <dbReference type="ARBA" id="ARBA00023157"/>
    </source>
</evidence>
<dbReference type="InterPro" id="IPR053896">
    <property type="entry name" value="BTN3A2-like_Ig-C"/>
</dbReference>
<dbReference type="SUPFAM" id="SSF52540">
    <property type="entry name" value="P-loop containing nucleoside triphosphate hydrolases"/>
    <property type="match status" value="1"/>
</dbReference>
<evidence type="ECO:0000259" key="13">
    <source>
        <dbReference type="PROSITE" id="PS50835"/>
    </source>
</evidence>
<dbReference type="InterPro" id="IPR007110">
    <property type="entry name" value="Ig-like_dom"/>
</dbReference>
<evidence type="ECO:0000313" key="15">
    <source>
        <dbReference type="Proteomes" id="UP001152622"/>
    </source>
</evidence>
<dbReference type="Pfam" id="PF22705">
    <property type="entry name" value="C2-set_3"/>
    <property type="match status" value="1"/>
</dbReference>
<dbReference type="GO" id="GO:0031295">
    <property type="term" value="P:T cell costimulation"/>
    <property type="evidence" value="ECO:0007669"/>
    <property type="project" value="TreeGrafter"/>
</dbReference>
<keyword evidence="4 12" id="KW-0732">Signal</keyword>
<evidence type="ECO:0000313" key="14">
    <source>
        <dbReference type="EMBL" id="KAJ8339006.1"/>
    </source>
</evidence>
<name>A0A9Q1EHN7_SYNKA</name>
<dbReference type="PANTHER" id="PTHR25466">
    <property type="entry name" value="T-LYMPHOCYTE ACTIVATION ANTIGEN"/>
    <property type="match status" value="1"/>
</dbReference>
<dbReference type="SMART" id="SM00409">
    <property type="entry name" value="IG"/>
    <property type="match status" value="1"/>
</dbReference>
<dbReference type="GO" id="GO:0071222">
    <property type="term" value="P:cellular response to lipopolysaccharide"/>
    <property type="evidence" value="ECO:0007669"/>
    <property type="project" value="TreeGrafter"/>
</dbReference>
<organism evidence="14 15">
    <name type="scientific">Synaphobranchus kaupii</name>
    <name type="common">Kaup's arrowtooth eel</name>
    <dbReference type="NCBI Taxonomy" id="118154"/>
    <lineage>
        <taxon>Eukaryota</taxon>
        <taxon>Metazoa</taxon>
        <taxon>Chordata</taxon>
        <taxon>Craniata</taxon>
        <taxon>Vertebrata</taxon>
        <taxon>Euteleostomi</taxon>
        <taxon>Actinopterygii</taxon>
        <taxon>Neopterygii</taxon>
        <taxon>Teleostei</taxon>
        <taxon>Anguilliformes</taxon>
        <taxon>Synaphobranchidae</taxon>
        <taxon>Synaphobranchus</taxon>
    </lineage>
</organism>
<keyword evidence="15" id="KW-1185">Reference proteome</keyword>
<keyword evidence="7" id="KW-1015">Disulfide bond</keyword>
<evidence type="ECO:0000256" key="4">
    <source>
        <dbReference type="ARBA" id="ARBA00022729"/>
    </source>
</evidence>
<dbReference type="GO" id="GO:0042102">
    <property type="term" value="P:positive regulation of T cell proliferation"/>
    <property type="evidence" value="ECO:0007669"/>
    <property type="project" value="TreeGrafter"/>
</dbReference>
<feature type="chain" id="PRO_5040418689" description="Ig-like domain-containing protein" evidence="12">
    <location>
        <begin position="20"/>
        <end position="491"/>
    </location>
</feature>
<comment type="subcellular location">
    <subcellularLocation>
        <location evidence="1">Cell membrane</location>
        <topology evidence="1">Single-pass type I membrane protein</topology>
    </subcellularLocation>
</comment>
<dbReference type="SMART" id="SM00406">
    <property type="entry name" value="IGv"/>
    <property type="match status" value="1"/>
</dbReference>
<comment type="caution">
    <text evidence="14">The sequence shown here is derived from an EMBL/GenBank/DDBJ whole genome shotgun (WGS) entry which is preliminary data.</text>
</comment>
<evidence type="ECO:0000256" key="8">
    <source>
        <dbReference type="ARBA" id="ARBA00023170"/>
    </source>
</evidence>
<keyword evidence="3 11" id="KW-0812">Transmembrane</keyword>
<feature type="domain" description="Ig-like" evidence="13">
    <location>
        <begin position="18"/>
        <end position="133"/>
    </location>
</feature>
<evidence type="ECO:0000256" key="11">
    <source>
        <dbReference type="SAM" id="Phobius"/>
    </source>
</evidence>
<dbReference type="EMBL" id="JAINUF010000017">
    <property type="protein sequence ID" value="KAJ8339006.1"/>
    <property type="molecule type" value="Genomic_DNA"/>
</dbReference>
<dbReference type="GO" id="GO:0042130">
    <property type="term" value="P:negative regulation of T cell proliferation"/>
    <property type="evidence" value="ECO:0007669"/>
    <property type="project" value="TreeGrafter"/>
</dbReference>
<dbReference type="GO" id="GO:0006955">
    <property type="term" value="P:immune response"/>
    <property type="evidence" value="ECO:0007669"/>
    <property type="project" value="TreeGrafter"/>
</dbReference>
<dbReference type="InterPro" id="IPR036179">
    <property type="entry name" value="Ig-like_dom_sf"/>
</dbReference>
<dbReference type="AlphaFoldDB" id="A0A9Q1EHN7"/>
<evidence type="ECO:0000256" key="12">
    <source>
        <dbReference type="SAM" id="SignalP"/>
    </source>
</evidence>
<dbReference type="PANTHER" id="PTHR25466:SF3">
    <property type="entry name" value="PROGRAMMED CELL DEATH 1 LIGAND 1"/>
    <property type="match status" value="1"/>
</dbReference>
<dbReference type="GO" id="GO:0007166">
    <property type="term" value="P:cell surface receptor signaling pathway"/>
    <property type="evidence" value="ECO:0007669"/>
    <property type="project" value="TreeGrafter"/>
</dbReference>
<dbReference type="Pfam" id="PF13481">
    <property type="entry name" value="AAA_25"/>
    <property type="match status" value="1"/>
</dbReference>
<gene>
    <name evidence="14" type="ORF">SKAU_G00357920</name>
</gene>
<evidence type="ECO:0000256" key="1">
    <source>
        <dbReference type="ARBA" id="ARBA00004251"/>
    </source>
</evidence>
<keyword evidence="10" id="KW-0393">Immunoglobulin domain</keyword>
<dbReference type="SUPFAM" id="SSF48726">
    <property type="entry name" value="Immunoglobulin"/>
    <property type="match status" value="2"/>
</dbReference>
<dbReference type="Gene3D" id="3.40.50.300">
    <property type="entry name" value="P-loop containing nucleotide triphosphate hydrolases"/>
    <property type="match status" value="1"/>
</dbReference>
<feature type="transmembrane region" description="Helical" evidence="11">
    <location>
        <begin position="239"/>
        <end position="260"/>
    </location>
</feature>
<dbReference type="PROSITE" id="PS50835">
    <property type="entry name" value="IG_LIKE"/>
    <property type="match status" value="2"/>
</dbReference>
<keyword evidence="6 11" id="KW-0472">Membrane</keyword>
<dbReference type="GO" id="GO:0009897">
    <property type="term" value="C:external side of plasma membrane"/>
    <property type="evidence" value="ECO:0007669"/>
    <property type="project" value="TreeGrafter"/>
</dbReference>
<keyword evidence="8" id="KW-0675">Receptor</keyword>
<dbReference type="InterPro" id="IPR013106">
    <property type="entry name" value="Ig_V-set"/>
</dbReference>
<feature type="domain" description="Ig-like" evidence="13">
    <location>
        <begin position="137"/>
        <end position="210"/>
    </location>
</feature>
<dbReference type="OrthoDB" id="8680608at2759"/>
<protein>
    <recommendedName>
        <fullName evidence="13">Ig-like domain-containing protein</fullName>
    </recommendedName>
</protein>
<evidence type="ECO:0000256" key="5">
    <source>
        <dbReference type="ARBA" id="ARBA00022989"/>
    </source>
</evidence>
<evidence type="ECO:0000256" key="6">
    <source>
        <dbReference type="ARBA" id="ARBA00023136"/>
    </source>
</evidence>
<evidence type="ECO:0000256" key="3">
    <source>
        <dbReference type="ARBA" id="ARBA00022692"/>
    </source>
</evidence>
<keyword evidence="5 11" id="KW-1133">Transmembrane helix</keyword>
<dbReference type="Gene3D" id="2.60.40.10">
    <property type="entry name" value="Immunoglobulins"/>
    <property type="match status" value="2"/>
</dbReference>
<dbReference type="Proteomes" id="UP001152622">
    <property type="component" value="Chromosome 17"/>
</dbReference>
<sequence>MERVLFLILQVVLWPRVPALFTVEVTKPSHQAEFEGNVTMECRFLPGGSEGGLSVFWRRIHPEPPMEVYRLEKGQEGLVFQDPYYKGRVWLMREELTNGRSVLQISDLRITDSGTYRCLVEMGGVDYKQTVLTVIAPYKSIHKSVKTSERGVELSCESQGYPQASVVWTDSTGWNITKESNVTMATTTDGLCHITSTVTVKSSNNTYTCTFVGEGLMDQSVLFHIPEEIPVKMTEKSSIFFFMFVLIGIITVCVGIVVYCKHKDCKKRIIARPRDCLLPENYAAACLSQETTIEVQTHEGEESGRVESLREVLRSRYAGLTSQSSECFCDKVLPRHLWNRDGLLLEATTLLPGAGESLLLEGEPKSGKTSVALALASAWAQNSEWDPFGVKSCQLVVLVTCEGATGDLFQEAMSQLDLDGELTVSALQEILTGPAEALLVLDGYTFGNTELDKSLGELLRARPACRVLVTALPGLCSDLRELFRTVLLLTQ</sequence>
<accession>A0A9Q1EHN7</accession>
<dbReference type="InterPro" id="IPR013783">
    <property type="entry name" value="Ig-like_fold"/>
</dbReference>
<keyword evidence="9" id="KW-0325">Glycoprotein</keyword>
<feature type="signal peptide" evidence="12">
    <location>
        <begin position="1"/>
        <end position="19"/>
    </location>
</feature>
<evidence type="ECO:0000256" key="10">
    <source>
        <dbReference type="ARBA" id="ARBA00023319"/>
    </source>
</evidence>
<dbReference type="InterPro" id="IPR051713">
    <property type="entry name" value="T-cell_Activation_Regulation"/>
</dbReference>
<evidence type="ECO:0000256" key="2">
    <source>
        <dbReference type="ARBA" id="ARBA00022475"/>
    </source>
</evidence>
<dbReference type="InterPro" id="IPR027417">
    <property type="entry name" value="P-loop_NTPase"/>
</dbReference>
<keyword evidence="2" id="KW-1003">Cell membrane</keyword>
<dbReference type="Pfam" id="PF07686">
    <property type="entry name" value="V-set"/>
    <property type="match status" value="1"/>
</dbReference>
<proteinExistence type="predicted"/>